<dbReference type="Pfam" id="PF07685">
    <property type="entry name" value="GATase_3"/>
    <property type="match status" value="1"/>
</dbReference>
<dbReference type="Gene3D" id="3.40.50.880">
    <property type="match status" value="1"/>
</dbReference>
<dbReference type="NCBIfam" id="NF004469">
    <property type="entry name" value="PRK05800.1"/>
    <property type="match status" value="1"/>
</dbReference>
<reference evidence="6" key="1">
    <citation type="submission" date="2023-08" db="EMBL/GenBank/DDBJ databases">
        <authorList>
            <person name="Chen Y."/>
            <person name="Shah S."/>
            <person name="Dougan E. K."/>
            <person name="Thang M."/>
            <person name="Chan C."/>
        </authorList>
    </citation>
    <scope>NUCLEOTIDE SEQUENCE</scope>
</reference>
<dbReference type="InterPro" id="IPR003203">
    <property type="entry name" value="CobU/CobP"/>
</dbReference>
<organism evidence="6 7">
    <name type="scientific">Effrenium voratum</name>
    <dbReference type="NCBI Taxonomy" id="2562239"/>
    <lineage>
        <taxon>Eukaryota</taxon>
        <taxon>Sar</taxon>
        <taxon>Alveolata</taxon>
        <taxon>Dinophyceae</taxon>
        <taxon>Suessiales</taxon>
        <taxon>Symbiodiniaceae</taxon>
        <taxon>Effrenium</taxon>
    </lineage>
</organism>
<dbReference type="InterPro" id="IPR033949">
    <property type="entry name" value="CobQ_GATase1"/>
</dbReference>
<keyword evidence="2" id="KW-0169">Cobalamin biosynthesis</keyword>
<dbReference type="InterPro" id="IPR002586">
    <property type="entry name" value="CobQ/CobB/MinD/ParA_Nub-bd_dom"/>
</dbReference>
<dbReference type="HAMAP" id="MF_00028">
    <property type="entry name" value="CobQ"/>
    <property type="match status" value="1"/>
</dbReference>
<evidence type="ECO:0000256" key="2">
    <source>
        <dbReference type="ARBA" id="ARBA00022573"/>
    </source>
</evidence>
<feature type="domain" description="CobB/CobQ-like glutamine amidotransferase" evidence="5">
    <location>
        <begin position="254"/>
        <end position="437"/>
    </location>
</feature>
<dbReference type="Proteomes" id="UP001178507">
    <property type="component" value="Unassembled WGS sequence"/>
</dbReference>
<evidence type="ECO:0000256" key="3">
    <source>
        <dbReference type="ARBA" id="ARBA00022962"/>
    </source>
</evidence>
<dbReference type="EMBL" id="CAUJNA010002223">
    <property type="protein sequence ID" value="CAJ1391182.1"/>
    <property type="molecule type" value="Genomic_DNA"/>
</dbReference>
<dbReference type="Pfam" id="PF02283">
    <property type="entry name" value="CobU"/>
    <property type="match status" value="1"/>
</dbReference>
<dbReference type="InterPro" id="IPR011698">
    <property type="entry name" value="GATase_3"/>
</dbReference>
<dbReference type="NCBIfam" id="NF001989">
    <property type="entry name" value="PRK00784.1"/>
    <property type="match status" value="1"/>
</dbReference>
<dbReference type="AlphaFoldDB" id="A0AA36N6G1"/>
<dbReference type="PANTHER" id="PTHR21343:SF1">
    <property type="entry name" value="COBYRIC ACID SYNTHASE"/>
    <property type="match status" value="1"/>
</dbReference>
<dbReference type="InterPro" id="IPR047045">
    <property type="entry name" value="CobQ_N"/>
</dbReference>
<accession>A0AA36N6G1</accession>
<evidence type="ECO:0000259" key="5">
    <source>
        <dbReference type="Pfam" id="PF07685"/>
    </source>
</evidence>
<dbReference type="SUPFAM" id="SSF52317">
    <property type="entry name" value="Class I glutamine amidotransferase-like"/>
    <property type="match status" value="1"/>
</dbReference>
<dbReference type="InterPro" id="IPR027417">
    <property type="entry name" value="P-loop_NTPase"/>
</dbReference>
<dbReference type="GO" id="GO:0000166">
    <property type="term" value="F:nucleotide binding"/>
    <property type="evidence" value="ECO:0007669"/>
    <property type="project" value="InterPro"/>
</dbReference>
<sequence>MTRALMFQGTGSDVGKSVLVAGLCRLYARRGLAVRPFKPQNMSNNAAVADDGGEIGRAQWLQALACGVPPSVHMNPVLLKPQSDTGSQIVVHGKVAGTARGADYKRKKPQLLDAVLHSFRTIAAEADLVLVEGAGSPAEINLRAGDIANMGFATRAGVPVVLIGDIDRGGVIASLAGTHAILSPEDRAMVVGYLINKFRGDVSLFDDGLTAITDFTGWPSFGVVPWLADARRLPAEDSVGVEMFGGANRSGMLKVAVPLLGRIANFDDLDPLAAEEGVNVVMVPPGDPIPGDAHLIVIPGSKCTVSDLKALDRNGWRRQIVDHARRGGHVVGLCGGYQMLGRVVRDPKGIEGAPGEAEGLGLLDIETVMHPAKTVRNASARSVVHDVPLTGYEIHLGETIGPDCARPVAIIDGRPDGAISADGRVMGTYLHGLFDAGGFRRAFLAGFGIGAEAVDHRARIEAAVDAIADELETVVAADALLEAARPGALIAADPATVEWRGRPSPLRAAATGEIREGGALRSGHCPALRDPMRINAILLRPTATALDGVTLVLGGARSGKSGFAERLVAGSGLDPVYVATAQIFDEEMRERIVHHRARRGAEWRLVEEHDALESVLLREAIAGQAVLVDCLTLWVTNLMLAEADVRARSFALLDALGACAGPVVLVANEVGLGIVPDNKMARDFRDHAGRLNQEIAAHADTVHFLAAGLPLTLKG</sequence>
<feature type="domain" description="CobQ/CobB/MinD/ParA nucleotide binding" evidence="4">
    <location>
        <begin position="5"/>
        <end position="237"/>
    </location>
</feature>
<evidence type="ECO:0000313" key="7">
    <source>
        <dbReference type="Proteomes" id="UP001178507"/>
    </source>
</evidence>
<dbReference type="CDD" id="cd01750">
    <property type="entry name" value="GATase1_CobQ"/>
    <property type="match status" value="1"/>
</dbReference>
<dbReference type="NCBIfam" id="TIGR00313">
    <property type="entry name" value="cobQ"/>
    <property type="match status" value="1"/>
</dbReference>
<evidence type="ECO:0008006" key="8">
    <source>
        <dbReference type="Google" id="ProtNLM"/>
    </source>
</evidence>
<dbReference type="Pfam" id="PF01656">
    <property type="entry name" value="CbiA"/>
    <property type="match status" value="1"/>
</dbReference>
<dbReference type="GO" id="GO:0043752">
    <property type="term" value="F:adenosylcobinamide kinase activity"/>
    <property type="evidence" value="ECO:0007669"/>
    <property type="project" value="InterPro"/>
</dbReference>
<dbReference type="PROSITE" id="PS51274">
    <property type="entry name" value="GATASE_COBBQ"/>
    <property type="match status" value="1"/>
</dbReference>
<dbReference type="PANTHER" id="PTHR21343">
    <property type="entry name" value="DETHIOBIOTIN SYNTHETASE"/>
    <property type="match status" value="1"/>
</dbReference>
<proteinExistence type="inferred from homology"/>
<comment type="caution">
    <text evidence="6">The sequence shown here is derived from an EMBL/GenBank/DDBJ whole genome shotgun (WGS) entry which is preliminary data.</text>
</comment>
<name>A0AA36N6G1_9DINO</name>
<evidence type="ECO:0000313" key="6">
    <source>
        <dbReference type="EMBL" id="CAJ1391182.1"/>
    </source>
</evidence>
<dbReference type="CDD" id="cd00544">
    <property type="entry name" value="CobU"/>
    <property type="match status" value="1"/>
</dbReference>
<keyword evidence="7" id="KW-1185">Reference proteome</keyword>
<comment type="pathway">
    <text evidence="1">Cofactor biosynthesis; adenosylcobalamin biosynthesis.</text>
</comment>
<dbReference type="Gene3D" id="3.40.50.300">
    <property type="entry name" value="P-loop containing nucleotide triphosphate hydrolases"/>
    <property type="match status" value="2"/>
</dbReference>
<dbReference type="InterPro" id="IPR004459">
    <property type="entry name" value="CobQ_synth"/>
</dbReference>
<dbReference type="CDD" id="cd05389">
    <property type="entry name" value="CobQ_N"/>
    <property type="match status" value="1"/>
</dbReference>
<keyword evidence="3" id="KW-0315">Glutamine amidotransferase</keyword>
<dbReference type="SUPFAM" id="SSF52540">
    <property type="entry name" value="P-loop containing nucleoside triphosphate hydrolases"/>
    <property type="match status" value="2"/>
</dbReference>
<evidence type="ECO:0000256" key="1">
    <source>
        <dbReference type="ARBA" id="ARBA00004953"/>
    </source>
</evidence>
<evidence type="ECO:0000259" key="4">
    <source>
        <dbReference type="Pfam" id="PF01656"/>
    </source>
</evidence>
<gene>
    <name evidence="6" type="ORF">EVOR1521_LOCUS16446</name>
</gene>
<protein>
    <recommendedName>
        <fullName evidence="8">Cobyric acid synthase</fullName>
    </recommendedName>
</protein>
<dbReference type="InterPro" id="IPR029062">
    <property type="entry name" value="Class_I_gatase-like"/>
</dbReference>